<protein>
    <submittedName>
        <fullName evidence="2">Carboxylesterase nap</fullName>
    </submittedName>
</protein>
<reference evidence="3" key="1">
    <citation type="journal article" date="2019" name="Int. J. Syst. Evol. Microbiol.">
        <title>The Global Catalogue of Microorganisms (GCM) 10K type strain sequencing project: providing services to taxonomists for standard genome sequencing and annotation.</title>
        <authorList>
            <consortium name="The Broad Institute Genomics Platform"/>
            <consortium name="The Broad Institute Genome Sequencing Center for Infectious Disease"/>
            <person name="Wu L."/>
            <person name="Ma J."/>
        </authorList>
    </citation>
    <scope>NUCLEOTIDE SEQUENCE [LARGE SCALE GENOMIC DNA]</scope>
    <source>
        <strain evidence="3">CGMCC 1.15420</strain>
    </source>
</reference>
<evidence type="ECO:0000313" key="3">
    <source>
        <dbReference type="Proteomes" id="UP000608420"/>
    </source>
</evidence>
<dbReference type="EMBL" id="BMIW01000034">
    <property type="protein sequence ID" value="GGG12525.1"/>
    <property type="molecule type" value="Genomic_DNA"/>
</dbReference>
<comment type="caution">
    <text evidence="2">The sequence shown here is derived from an EMBL/GenBank/DDBJ whole genome shotgun (WGS) entry which is preliminary data.</text>
</comment>
<sequence length="306" mass="34460">MTVKVYRSAKAQKCILDTYNQLLALWDIDKEERDITTSYGTTHVIQWGKEDAPPLVLFHGVGDDSALMWIYNAKALGQHFRLYAIDTIGGPGKSVIGEKYDKTFDGIRWIDEVLAGLGLSEVKASFMGVSHGGYLVQLYTLHRPESVDKAISLAAAVPAGKNGNSMRTMMRIFLPEALFPTKNNIARLLRKLAGANYKVFTENPLIMEHYTWLLKGFNTMAMTYHKVRGFSDQEVKQLRDKVFYLVGLDDPFEKMGGAEALRAYDMNARFYEGAGHGINHEIADEINQMVIDIMQGHVIDLRLHSH</sequence>
<dbReference type="Gene3D" id="3.40.50.1820">
    <property type="entry name" value="alpha/beta hydrolase"/>
    <property type="match status" value="1"/>
</dbReference>
<evidence type="ECO:0000313" key="2">
    <source>
        <dbReference type="EMBL" id="GGG12525.1"/>
    </source>
</evidence>
<keyword evidence="3" id="KW-1185">Reference proteome</keyword>
<dbReference type="Pfam" id="PF00561">
    <property type="entry name" value="Abhydrolase_1"/>
    <property type="match status" value="1"/>
</dbReference>
<organism evidence="2 3">
    <name type="scientific">Paenibacillus aceti</name>
    <dbReference type="NCBI Taxonomy" id="1820010"/>
    <lineage>
        <taxon>Bacteria</taxon>
        <taxon>Bacillati</taxon>
        <taxon>Bacillota</taxon>
        <taxon>Bacilli</taxon>
        <taxon>Bacillales</taxon>
        <taxon>Paenibacillaceae</taxon>
        <taxon>Paenibacillus</taxon>
    </lineage>
</organism>
<dbReference type="PANTHER" id="PTHR43798">
    <property type="entry name" value="MONOACYLGLYCEROL LIPASE"/>
    <property type="match status" value="1"/>
</dbReference>
<dbReference type="InterPro" id="IPR050266">
    <property type="entry name" value="AB_hydrolase_sf"/>
</dbReference>
<dbReference type="Proteomes" id="UP000608420">
    <property type="component" value="Unassembled WGS sequence"/>
</dbReference>
<dbReference type="InterPro" id="IPR000073">
    <property type="entry name" value="AB_hydrolase_1"/>
</dbReference>
<evidence type="ECO:0000259" key="1">
    <source>
        <dbReference type="Pfam" id="PF00561"/>
    </source>
</evidence>
<accession>A0ABQ1W3W9</accession>
<dbReference type="PANTHER" id="PTHR43798:SF33">
    <property type="entry name" value="HYDROLASE, PUTATIVE (AFU_ORTHOLOGUE AFUA_2G14860)-RELATED"/>
    <property type="match status" value="1"/>
</dbReference>
<dbReference type="InterPro" id="IPR029058">
    <property type="entry name" value="AB_hydrolase_fold"/>
</dbReference>
<feature type="domain" description="AB hydrolase-1" evidence="1">
    <location>
        <begin position="53"/>
        <end position="160"/>
    </location>
</feature>
<proteinExistence type="predicted"/>
<dbReference type="SUPFAM" id="SSF53474">
    <property type="entry name" value="alpha/beta-Hydrolases"/>
    <property type="match status" value="1"/>
</dbReference>
<name>A0ABQ1W3W9_9BACL</name>
<gene>
    <name evidence="2" type="primary">nap</name>
    <name evidence="2" type="ORF">GCM10010913_37870</name>
</gene>